<reference evidence="4" key="2">
    <citation type="submission" date="2023-11" db="EMBL/GenBank/DDBJ databases">
        <title>MicrobeMod: A computational toolkit for identifying prokaryotic methylation and restriction-modification with nanopore sequencing.</title>
        <authorList>
            <person name="Crits-Christoph A."/>
            <person name="Kang S.C."/>
            <person name="Lee H."/>
            <person name="Ostrov N."/>
        </authorList>
    </citation>
    <scope>NUCLEOTIDE SEQUENCE</scope>
    <source>
        <strain evidence="4">ATCC 51242</strain>
    </source>
</reference>
<dbReference type="Proteomes" id="UP000025229">
    <property type="component" value="Chromosome"/>
</dbReference>
<dbReference type="AlphaFoldDB" id="A0A023X6N1"/>
<proteinExistence type="predicted"/>
<evidence type="ECO:0000313" key="4">
    <source>
        <dbReference type="EMBL" id="MDX5892519.1"/>
    </source>
</evidence>
<evidence type="ECO:0000313" key="3">
    <source>
        <dbReference type="EMBL" id="AHY47881.1"/>
    </source>
</evidence>
<dbReference type="EMBL" id="JAWXXX010000001">
    <property type="protein sequence ID" value="MDX5892519.1"/>
    <property type="molecule type" value="Genomic_DNA"/>
</dbReference>
<dbReference type="Proteomes" id="UP001281130">
    <property type="component" value="Unassembled WGS sequence"/>
</dbReference>
<feature type="region of interest" description="Disordered" evidence="1">
    <location>
        <begin position="46"/>
        <end position="74"/>
    </location>
</feature>
<reference evidence="3 5" key="1">
    <citation type="submission" date="2014-03" db="EMBL/GenBank/DDBJ databases">
        <title>Complete genome sequence of the Radio-Resistant Rubrobacter radiotolerans RSPS-4.</title>
        <authorList>
            <person name="Egas C.C."/>
            <person name="Barroso C.C."/>
            <person name="Froufe H.J.C."/>
            <person name="Pacheco J.J."/>
            <person name="Albuquerque L.L."/>
            <person name="da Costa M.M.S."/>
        </authorList>
    </citation>
    <scope>NUCLEOTIDE SEQUENCE [LARGE SCALE GENOMIC DNA]</scope>
    <source>
        <strain evidence="3 5">RSPS-4</strain>
    </source>
</reference>
<keyword evidence="2" id="KW-0472">Membrane</keyword>
<sequence>MSRLSENFWPGGSRRLMPGLTMALVLALLLCHGAFGSLHLVQGDAAPGTSSGASHGAMHTGHDDDPGQRGPAGISLHSGMSAEDYFAVPVAAALLGALAALALPVSRVLRATRVEPAIRRIAPAGRARPNLPRGPTLPALQVFRL</sequence>
<dbReference type="HOGENOM" id="CLU_1785464_0_0_11"/>
<evidence type="ECO:0000313" key="5">
    <source>
        <dbReference type="Proteomes" id="UP000025229"/>
    </source>
</evidence>
<organism evidence="3 5">
    <name type="scientific">Rubrobacter radiotolerans</name>
    <name type="common">Arthrobacter radiotolerans</name>
    <dbReference type="NCBI Taxonomy" id="42256"/>
    <lineage>
        <taxon>Bacteria</taxon>
        <taxon>Bacillati</taxon>
        <taxon>Actinomycetota</taxon>
        <taxon>Rubrobacteria</taxon>
        <taxon>Rubrobacterales</taxon>
        <taxon>Rubrobacteraceae</taxon>
        <taxon>Rubrobacter</taxon>
    </lineage>
</organism>
<evidence type="ECO:0000256" key="2">
    <source>
        <dbReference type="SAM" id="Phobius"/>
    </source>
</evidence>
<keyword evidence="2" id="KW-1133">Transmembrane helix</keyword>
<dbReference type="KEGG" id="rrd:RradSPS_2598"/>
<dbReference type="STRING" id="42256.RradSPS_2598"/>
<dbReference type="EMBL" id="CP007514">
    <property type="protein sequence ID" value="AHY47881.1"/>
    <property type="molecule type" value="Genomic_DNA"/>
</dbReference>
<accession>A0A023X6N1</accession>
<feature type="transmembrane region" description="Helical" evidence="2">
    <location>
        <begin position="85"/>
        <end position="103"/>
    </location>
</feature>
<evidence type="ECO:0000256" key="1">
    <source>
        <dbReference type="SAM" id="MobiDB-lite"/>
    </source>
</evidence>
<gene>
    <name evidence="3" type="ORF">RradSPS_2598</name>
    <name evidence="4" type="ORF">SIL72_00620</name>
</gene>
<dbReference type="RefSeq" id="WP_038683186.1">
    <property type="nucleotide sequence ID" value="NZ_CP007514.1"/>
</dbReference>
<keyword evidence="2" id="KW-0812">Transmembrane</keyword>
<name>A0A023X6N1_RUBRA</name>
<protein>
    <submittedName>
        <fullName evidence="3">Uncharacterized protein</fullName>
    </submittedName>
</protein>
<keyword evidence="5" id="KW-1185">Reference proteome</keyword>